<dbReference type="Proteomes" id="UP000814385">
    <property type="component" value="Unassembled WGS sequence"/>
</dbReference>
<name>A0ABS9P5Y2_9GAMM</name>
<keyword evidence="3" id="KW-1185">Reference proteome</keyword>
<dbReference type="EMBL" id="JABFUC010000003">
    <property type="protein sequence ID" value="MCG6657011.1"/>
    <property type="molecule type" value="Genomic_DNA"/>
</dbReference>
<comment type="caution">
    <text evidence="2">The sequence shown here is derived from an EMBL/GenBank/DDBJ whole genome shotgun (WGS) entry which is preliminary data.</text>
</comment>
<dbReference type="RefSeq" id="WP_238976049.1">
    <property type="nucleotide sequence ID" value="NZ_JABFUC010000003.1"/>
</dbReference>
<feature type="domain" description="Transposase IS200-like" evidence="1">
    <location>
        <begin position="13"/>
        <end position="187"/>
    </location>
</feature>
<dbReference type="PANTHER" id="PTHR34322:SF2">
    <property type="entry name" value="TRANSPOSASE IS200-LIKE DOMAIN-CONTAINING PROTEIN"/>
    <property type="match status" value="1"/>
</dbReference>
<gene>
    <name evidence="2" type="ORF">HOP52_04370</name>
</gene>
<dbReference type="InterPro" id="IPR002686">
    <property type="entry name" value="Transposase_17"/>
</dbReference>
<dbReference type="SMART" id="SM01321">
    <property type="entry name" value="Y1_Tnp"/>
    <property type="match status" value="1"/>
</dbReference>
<accession>A0ABS9P5Y2</accession>
<dbReference type="SUPFAM" id="SSF143422">
    <property type="entry name" value="Transposase IS200-like"/>
    <property type="match status" value="1"/>
</dbReference>
<evidence type="ECO:0000313" key="3">
    <source>
        <dbReference type="Proteomes" id="UP000814385"/>
    </source>
</evidence>
<evidence type="ECO:0000259" key="1">
    <source>
        <dbReference type="SMART" id="SM01321"/>
    </source>
</evidence>
<evidence type="ECO:0000313" key="2">
    <source>
        <dbReference type="EMBL" id="MCG6657011.1"/>
    </source>
</evidence>
<proteinExistence type="predicted"/>
<sequence length="352" mass="39098">MTLPRSALVSLDATPWYHLVNRCVRRAFLCGTDSVSGQCYEHRRGWIADRLHQLAGVFAIDVAAYAVMSNHYHLVVRVDVERAACWSDDEVLRRWTALFTGPLLVQRYRAGAALVPAEVEAVKGLVETYRERLRDVSWFMRVLNESIARQANAEDDAKGRFWEGRFKSQALLDEAAILSAMTYVDLNPIRAGIAETPETSEHTSVAERLAGLGAEPAADTQASIGQAPLSRVSGALAWCDNLPYQPLMPFDATAQLPNAIPFSFEDYLELVETTGRCQRANKRGLIEERVPRLLDRLGIDPDAFIAASTTLLQRFGSAVGTPASLTARTAARQARHLRGMRMARELFERRAA</sequence>
<organism evidence="2 3">
    <name type="scientific">Billgrantia campisalis</name>
    <dbReference type="NCBI Taxonomy" id="74661"/>
    <lineage>
        <taxon>Bacteria</taxon>
        <taxon>Pseudomonadati</taxon>
        <taxon>Pseudomonadota</taxon>
        <taxon>Gammaproteobacteria</taxon>
        <taxon>Oceanospirillales</taxon>
        <taxon>Halomonadaceae</taxon>
        <taxon>Billgrantia</taxon>
    </lineage>
</organism>
<reference evidence="2 3" key="1">
    <citation type="submission" date="2020-05" db="EMBL/GenBank/DDBJ databases">
        <title>Comparative genomic analysis of denitrifying bacteria from Halomonas genus.</title>
        <authorList>
            <person name="Wang L."/>
            <person name="Shao Z."/>
        </authorList>
    </citation>
    <scope>NUCLEOTIDE SEQUENCE [LARGE SCALE GENOMIC DNA]</scope>
    <source>
        <strain evidence="2 3">A4</strain>
    </source>
</reference>
<protein>
    <submittedName>
        <fullName evidence="2">Transposase</fullName>
    </submittedName>
</protein>
<dbReference type="InterPro" id="IPR036515">
    <property type="entry name" value="Transposase_17_sf"/>
</dbReference>
<dbReference type="Gene3D" id="3.30.70.1290">
    <property type="entry name" value="Transposase IS200-like"/>
    <property type="match status" value="1"/>
</dbReference>
<dbReference type="PANTHER" id="PTHR34322">
    <property type="entry name" value="TRANSPOSASE, Y1_TNP DOMAIN-CONTAINING"/>
    <property type="match status" value="1"/>
</dbReference>